<evidence type="ECO:0000259" key="3">
    <source>
        <dbReference type="PROSITE" id="PS50211"/>
    </source>
</evidence>
<dbReference type="InterPro" id="IPR037516">
    <property type="entry name" value="Tripartite_DENN"/>
</dbReference>
<evidence type="ECO:0000256" key="1">
    <source>
        <dbReference type="ARBA" id="ARBA00007159"/>
    </source>
</evidence>
<evidence type="ECO:0000256" key="2">
    <source>
        <dbReference type="SAM" id="MobiDB-lite"/>
    </source>
</evidence>
<reference evidence="4" key="1">
    <citation type="submission" date="2014-05" db="EMBL/GenBank/DDBJ databases">
        <authorList>
            <person name="Chronopoulou M."/>
        </authorList>
    </citation>
    <scope>NUCLEOTIDE SEQUENCE</scope>
    <source>
        <tissue evidence="4">Whole organism</tissue>
    </source>
</reference>
<dbReference type="GeneID" id="121131781"/>
<dbReference type="KEGG" id="lsm:121131781"/>
<feature type="region of interest" description="Disordered" evidence="2">
    <location>
        <begin position="86"/>
        <end position="109"/>
    </location>
</feature>
<dbReference type="GO" id="GO:0055037">
    <property type="term" value="C:recycling endosome"/>
    <property type="evidence" value="ECO:0007669"/>
    <property type="project" value="TreeGrafter"/>
</dbReference>
<evidence type="ECO:0000313" key="4">
    <source>
        <dbReference type="EMBL" id="CDW23782.1"/>
    </source>
</evidence>
<dbReference type="PANTHER" id="PTHR13677:SF0">
    <property type="entry name" value="LD41638P"/>
    <property type="match status" value="1"/>
</dbReference>
<sequence length="601" mass="68052">MEKKTISDNFSSSPQAKNPGGWQGFSSWVQGICVVTFDLELGQAIEHLYPPVLRLTEKDKINICYLAFPDSNSGVMGDSQFHFRIRTDGSRRKKPENEEQEKKDTSNLLPDQVSRLSLDNYNSKTPSGIQFDPNYLFGFVYFRQTKDPNIRRGYYQKSLILLSRLPLISFFSQVTNVLAKRYFESSGNLSTLDSACKDIDSWPSPIPGTSHNLLFMGLLFTSFLPSTSIRSSEFGTETVSVSSGDSSNPMLVPSSSFFVSPDLFTCLYPVVEHIDTLWELVLTGEPLVVMAGAPSLTSSAVQHLTSIIHPLAYCADYRPFYTIHDSDFRDITGSNSNALPNILLGVTNPFFSKALSHWPHIVKLGDGMPSSTCSSSPRHNVTHKQKKISKFKLDSKPGLYSQNRPLLEKDKATIKKIQKGIQMKRPGDVQSALLRRHFLELTQTFMIPLERYMSSLMPLAKNISPYRAAPKVKSFSPDDFFRSLEKYGPQLTSSIKGDWEALYRRFFKSPNFVGWYNSRNKEVCKKLETLHLESLSESKIEHWINGKEEVQLVDMVLRIRKKLADKSLALPDIVRERLDLHIETIIKALPPDLKPVLEEKL</sequence>
<dbReference type="EMBL" id="HACA01006421">
    <property type="protein sequence ID" value="CDW23782.1"/>
    <property type="molecule type" value="Transcribed_RNA"/>
</dbReference>
<protein>
    <submittedName>
        <fullName evidence="4">Protein FAM116Alike [Megachile rotundata]</fullName>
    </submittedName>
</protein>
<dbReference type="GO" id="GO:0005085">
    <property type="term" value="F:guanyl-nucleotide exchange factor activity"/>
    <property type="evidence" value="ECO:0007669"/>
    <property type="project" value="InterPro"/>
</dbReference>
<feature type="domain" description="UDENN" evidence="3">
    <location>
        <begin position="30"/>
        <end position="526"/>
    </location>
</feature>
<organism evidence="4">
    <name type="scientific">Lepeophtheirus salmonis</name>
    <name type="common">Salmon louse</name>
    <name type="synonym">Caligus salmonis</name>
    <dbReference type="NCBI Taxonomy" id="72036"/>
    <lineage>
        <taxon>Eukaryota</taxon>
        <taxon>Metazoa</taxon>
        <taxon>Ecdysozoa</taxon>
        <taxon>Arthropoda</taxon>
        <taxon>Crustacea</taxon>
        <taxon>Multicrustacea</taxon>
        <taxon>Hexanauplia</taxon>
        <taxon>Copepoda</taxon>
        <taxon>Siphonostomatoida</taxon>
        <taxon>Caligidae</taxon>
        <taxon>Lepeophtheirus</taxon>
    </lineage>
</organism>
<proteinExistence type="inferred from homology"/>
<dbReference type="PROSITE" id="PS50211">
    <property type="entry name" value="DENN"/>
    <property type="match status" value="1"/>
</dbReference>
<dbReference type="PANTHER" id="PTHR13677">
    <property type="entry name" value="LD41638P"/>
    <property type="match status" value="1"/>
</dbReference>
<feature type="compositionally biased region" description="Basic and acidic residues" evidence="2">
    <location>
        <begin position="86"/>
        <end position="105"/>
    </location>
</feature>
<name>A0A0K2TDX3_LEPSM</name>
<dbReference type="InterPro" id="IPR024224">
    <property type="entry name" value="DENND6"/>
</dbReference>
<dbReference type="AlphaFoldDB" id="A0A0K2TDX3"/>
<comment type="similarity">
    <text evidence="1">Belongs to the DENND6 family.</text>
</comment>
<dbReference type="RefSeq" id="XP_040583100.1">
    <property type="nucleotide sequence ID" value="XM_040727166.2"/>
</dbReference>
<accession>A0A0K2TDX3</accession>
<dbReference type="OrthoDB" id="10265409at2759"/>